<dbReference type="AlphaFoldDB" id="A0A1Z5H5F6"/>
<keyword evidence="2" id="KW-0808">Transferase</keyword>
<name>A0A1Z5H5F6_9LACO</name>
<dbReference type="GO" id="GO:0016757">
    <property type="term" value="F:glycosyltransferase activity"/>
    <property type="evidence" value="ECO:0007669"/>
    <property type="project" value="UniProtKB-KW"/>
</dbReference>
<organism evidence="2 3">
    <name type="scientific">Secundilactobacillus silagincola</name>
    <dbReference type="NCBI Taxonomy" id="1714681"/>
    <lineage>
        <taxon>Bacteria</taxon>
        <taxon>Bacillati</taxon>
        <taxon>Bacillota</taxon>
        <taxon>Bacilli</taxon>
        <taxon>Lactobacillales</taxon>
        <taxon>Lactobacillaceae</taxon>
        <taxon>Secundilactobacillus</taxon>
    </lineage>
</organism>
<dbReference type="PANTHER" id="PTHR43218">
    <property type="entry name" value="PHOSPHORIBOSYLTRANSFERASE-RELATED"/>
    <property type="match status" value="1"/>
</dbReference>
<evidence type="ECO:0000259" key="1">
    <source>
        <dbReference type="Pfam" id="PF00156"/>
    </source>
</evidence>
<dbReference type="InterPro" id="IPR000836">
    <property type="entry name" value="PRTase_dom"/>
</dbReference>
<dbReference type="InterPro" id="IPR029057">
    <property type="entry name" value="PRTase-like"/>
</dbReference>
<dbReference type="EMBL" id="BCMJ01000002">
    <property type="protein sequence ID" value="GAT18412.1"/>
    <property type="molecule type" value="Genomic_DNA"/>
</dbReference>
<evidence type="ECO:0000313" key="3">
    <source>
        <dbReference type="Proteomes" id="UP000223370"/>
    </source>
</evidence>
<evidence type="ECO:0000313" key="2">
    <source>
        <dbReference type="EMBL" id="GAT18412.1"/>
    </source>
</evidence>
<reference evidence="2 3" key="1">
    <citation type="submission" date="2015-11" db="EMBL/GenBank/DDBJ databases">
        <title>Draft genome sequences of new species of the genus Lactobacillus isolated from orchardgrass silage.</title>
        <authorList>
            <person name="Tohno M."/>
            <person name="Tanizawa Y."/>
            <person name="Arita M."/>
        </authorList>
    </citation>
    <scope>NUCLEOTIDE SEQUENCE [LARGE SCALE GENOMIC DNA]</scope>
    <source>
        <strain evidence="2 3">IWT5</strain>
    </source>
</reference>
<comment type="caution">
    <text evidence="2">The sequence shown here is derived from an EMBL/GenBank/DDBJ whole genome shotgun (WGS) entry which is preliminary data.</text>
</comment>
<accession>A0A1Z5H5F6</accession>
<dbReference type="Pfam" id="PF00156">
    <property type="entry name" value="Pribosyltran"/>
    <property type="match status" value="1"/>
</dbReference>
<dbReference type="SUPFAM" id="SSF53271">
    <property type="entry name" value="PRTase-like"/>
    <property type="match status" value="1"/>
</dbReference>
<dbReference type="Gene3D" id="3.40.50.2020">
    <property type="match status" value="1"/>
</dbReference>
<dbReference type="NCBIfam" id="NF005592">
    <property type="entry name" value="PRK07322.1"/>
    <property type="match status" value="1"/>
</dbReference>
<protein>
    <submittedName>
        <fullName evidence="2">Adenine phosphoribosyltransferase</fullName>
    </submittedName>
</protein>
<keyword evidence="3" id="KW-1185">Reference proteome</keyword>
<dbReference type="PANTHER" id="PTHR43218:SF1">
    <property type="entry name" value="PHOSPHORIBOSYLTRANSFERASE"/>
    <property type="match status" value="1"/>
</dbReference>
<sequence>MGVIVGLKLVFEEELLSMSETYRLQLGPFVRNLPVMTLPNGVTIASFVLLGDAELTHWAAEQLLKKTDGLDFDYFVTVESKGIPLAQEMTWLSGHKRYFVLRKGVKDYMVSPMTIPVQAITTSANQQLVLDGTDVVKLKGKRVIIVDDVISSGGSLQAAEKLLQEAGAQVINRLAVLAEGSAKERQDIKYLGTLPLF</sequence>
<keyword evidence="2" id="KW-0328">Glycosyltransferase</keyword>
<dbReference type="Proteomes" id="UP000223370">
    <property type="component" value="Unassembled WGS sequence"/>
</dbReference>
<proteinExistence type="predicted"/>
<gene>
    <name evidence="2" type="primary">apt_1</name>
    <name evidence="2" type="ORF">IWT5_00686</name>
</gene>
<dbReference type="CDD" id="cd06223">
    <property type="entry name" value="PRTases_typeI"/>
    <property type="match status" value="1"/>
</dbReference>
<feature type="domain" description="Phosphoribosyltransferase" evidence="1">
    <location>
        <begin position="58"/>
        <end position="189"/>
    </location>
</feature>